<name>A0ACC1M0E5_9FUNG</name>
<organism evidence="1 2">
    <name type="scientific">Coemansia aciculifera</name>
    <dbReference type="NCBI Taxonomy" id="417176"/>
    <lineage>
        <taxon>Eukaryota</taxon>
        <taxon>Fungi</taxon>
        <taxon>Fungi incertae sedis</taxon>
        <taxon>Zoopagomycota</taxon>
        <taxon>Kickxellomycotina</taxon>
        <taxon>Kickxellomycetes</taxon>
        <taxon>Kickxellales</taxon>
        <taxon>Kickxellaceae</taxon>
        <taxon>Coemansia</taxon>
    </lineage>
</organism>
<proteinExistence type="predicted"/>
<accession>A0ACC1M0E5</accession>
<feature type="non-terminal residue" evidence="1">
    <location>
        <position position="1"/>
    </location>
</feature>
<evidence type="ECO:0000313" key="1">
    <source>
        <dbReference type="EMBL" id="KAJ2891109.1"/>
    </source>
</evidence>
<protein>
    <submittedName>
        <fullName evidence="1">Uncharacterized protein</fullName>
    </submittedName>
</protein>
<comment type="caution">
    <text evidence="1">The sequence shown here is derived from an EMBL/GenBank/DDBJ whole genome shotgun (WGS) entry which is preliminary data.</text>
</comment>
<dbReference type="Proteomes" id="UP001139981">
    <property type="component" value="Unassembled WGS sequence"/>
</dbReference>
<sequence length="339" mass="36296">QQQPAQQRIQRLSPPQQPQQPPAPQTQPPSRYYAPAQGGPSHLPPHSISHGASPRQGGPPQVLPPPPVAPRYAQASGSQLSRLRSKLRQRIPVFGVWLSIPSVVTARMLAAQGFDWACIDMEHSPTNPALMAEMVAAVASSGTCVPIVRVPSQTPEWIKWALDAGAHGIIVPHIETPDEMRHIVNICNYPPIGRRSIGGSFAAHAFGFRGPRATSEYMDTMSSSIMVIPQIESVEGVANLRGILGVGGVDAVFVGPYNLGASVRVAQEMSLAEALGTIEMVTSECDIPLGIYVSSGDTARNKVKDGYTLLVAASDVECLANSAQDNLERARGEPPRTYR</sequence>
<reference evidence="1" key="1">
    <citation type="submission" date="2022-07" db="EMBL/GenBank/DDBJ databases">
        <title>Phylogenomic reconstructions and comparative analyses of Kickxellomycotina fungi.</title>
        <authorList>
            <person name="Reynolds N.K."/>
            <person name="Stajich J.E."/>
            <person name="Barry K."/>
            <person name="Grigoriev I.V."/>
            <person name="Crous P."/>
            <person name="Smith M.E."/>
        </authorList>
    </citation>
    <scope>NUCLEOTIDE SEQUENCE</scope>
    <source>
        <strain evidence="1">CBS 190363</strain>
    </source>
</reference>
<dbReference type="EMBL" id="JANBVB010001092">
    <property type="protein sequence ID" value="KAJ2891109.1"/>
    <property type="molecule type" value="Genomic_DNA"/>
</dbReference>
<keyword evidence="2" id="KW-1185">Reference proteome</keyword>
<evidence type="ECO:0000313" key="2">
    <source>
        <dbReference type="Proteomes" id="UP001139981"/>
    </source>
</evidence>
<gene>
    <name evidence="1" type="ORF">IWW38_003763</name>
</gene>